<evidence type="ECO:0000256" key="1">
    <source>
        <dbReference type="ARBA" id="ARBA00023015"/>
    </source>
</evidence>
<dbReference type="PROSITE" id="PS50042">
    <property type="entry name" value="CNMP_BINDING_3"/>
    <property type="match status" value="1"/>
</dbReference>
<dbReference type="GO" id="GO:0003700">
    <property type="term" value="F:DNA-binding transcription factor activity"/>
    <property type="evidence" value="ECO:0007669"/>
    <property type="project" value="TreeGrafter"/>
</dbReference>
<dbReference type="Gene3D" id="1.10.10.10">
    <property type="entry name" value="Winged helix-like DNA-binding domain superfamily/Winged helix DNA-binding domain"/>
    <property type="match status" value="1"/>
</dbReference>
<keyword evidence="3" id="KW-0804">Transcription</keyword>
<dbReference type="EMBL" id="MAPZ01000009">
    <property type="protein sequence ID" value="OBY12075.1"/>
    <property type="molecule type" value="Genomic_DNA"/>
</dbReference>
<proteinExistence type="predicted"/>
<dbReference type="GO" id="GO:0005829">
    <property type="term" value="C:cytosol"/>
    <property type="evidence" value="ECO:0007669"/>
    <property type="project" value="TreeGrafter"/>
</dbReference>
<protein>
    <submittedName>
        <fullName evidence="6">Crp/Fnr family transcriptional regulator</fullName>
    </submittedName>
</protein>
<dbReference type="OrthoDB" id="1706474at2"/>
<dbReference type="PROSITE" id="PS51063">
    <property type="entry name" value="HTH_CRP_2"/>
    <property type="match status" value="1"/>
</dbReference>
<organism evidence="6 7">
    <name type="scientific">Clostridium paraputrificum</name>
    <dbReference type="NCBI Taxonomy" id="29363"/>
    <lineage>
        <taxon>Bacteria</taxon>
        <taxon>Bacillati</taxon>
        <taxon>Bacillota</taxon>
        <taxon>Clostridia</taxon>
        <taxon>Eubacteriales</taxon>
        <taxon>Clostridiaceae</taxon>
        <taxon>Clostridium</taxon>
    </lineage>
</organism>
<feature type="domain" description="Cyclic nucleotide-binding" evidence="4">
    <location>
        <begin position="10"/>
        <end position="129"/>
    </location>
</feature>
<dbReference type="CDD" id="cd00038">
    <property type="entry name" value="CAP_ED"/>
    <property type="match status" value="1"/>
</dbReference>
<comment type="caution">
    <text evidence="6">The sequence shown here is derived from an EMBL/GenBank/DDBJ whole genome shotgun (WGS) entry which is preliminary data.</text>
</comment>
<keyword evidence="1" id="KW-0805">Transcription regulation</keyword>
<dbReference type="SUPFAM" id="SSF51206">
    <property type="entry name" value="cAMP-binding domain-like"/>
    <property type="match status" value="1"/>
</dbReference>
<dbReference type="InterPro" id="IPR018490">
    <property type="entry name" value="cNMP-bd_dom_sf"/>
</dbReference>
<dbReference type="Gene3D" id="2.60.120.10">
    <property type="entry name" value="Jelly Rolls"/>
    <property type="match status" value="1"/>
</dbReference>
<keyword evidence="7" id="KW-1185">Reference proteome</keyword>
<dbReference type="GO" id="GO:0003677">
    <property type="term" value="F:DNA binding"/>
    <property type="evidence" value="ECO:0007669"/>
    <property type="project" value="UniProtKB-KW"/>
</dbReference>
<dbReference type="InterPro" id="IPR036390">
    <property type="entry name" value="WH_DNA-bd_sf"/>
</dbReference>
<dbReference type="SMART" id="SM00419">
    <property type="entry name" value="HTH_CRP"/>
    <property type="match status" value="1"/>
</dbReference>
<dbReference type="GeneID" id="42777224"/>
<keyword evidence="2" id="KW-0238">DNA-binding</keyword>
<dbReference type="Proteomes" id="UP000092714">
    <property type="component" value="Unassembled WGS sequence"/>
</dbReference>
<dbReference type="PANTHER" id="PTHR24567">
    <property type="entry name" value="CRP FAMILY TRANSCRIPTIONAL REGULATORY PROTEIN"/>
    <property type="match status" value="1"/>
</dbReference>
<dbReference type="InterPro" id="IPR036388">
    <property type="entry name" value="WH-like_DNA-bd_sf"/>
</dbReference>
<dbReference type="InterPro" id="IPR012318">
    <property type="entry name" value="HTH_CRP"/>
</dbReference>
<evidence type="ECO:0000256" key="2">
    <source>
        <dbReference type="ARBA" id="ARBA00023125"/>
    </source>
</evidence>
<dbReference type="SMART" id="SM00100">
    <property type="entry name" value="cNMP"/>
    <property type="match status" value="1"/>
</dbReference>
<gene>
    <name evidence="6" type="ORF">CP373A1_00310</name>
</gene>
<dbReference type="eggNOG" id="COG0664">
    <property type="taxonomic scope" value="Bacteria"/>
</dbReference>
<reference evidence="6 7" key="1">
    <citation type="submission" date="2016-06" db="EMBL/GenBank/DDBJ databases">
        <authorList>
            <person name="Kjaerup R.B."/>
            <person name="Dalgaard T.S."/>
            <person name="Juul-Madsen H.R."/>
        </authorList>
    </citation>
    <scope>NUCLEOTIDE SEQUENCE [LARGE SCALE GENOMIC DNA]</scope>
    <source>
        <strain evidence="6 7">373-A1</strain>
    </source>
</reference>
<dbReference type="Pfam" id="PF00027">
    <property type="entry name" value="cNMP_binding"/>
    <property type="match status" value="1"/>
</dbReference>
<dbReference type="SUPFAM" id="SSF46785">
    <property type="entry name" value="Winged helix' DNA-binding domain"/>
    <property type="match status" value="1"/>
</dbReference>
<dbReference type="Pfam" id="PF13545">
    <property type="entry name" value="HTH_Crp_2"/>
    <property type="match status" value="1"/>
</dbReference>
<dbReference type="InterPro" id="IPR000595">
    <property type="entry name" value="cNMP-bd_dom"/>
</dbReference>
<evidence type="ECO:0000313" key="6">
    <source>
        <dbReference type="EMBL" id="OBY12075.1"/>
    </source>
</evidence>
<dbReference type="InterPro" id="IPR014710">
    <property type="entry name" value="RmlC-like_jellyroll"/>
</dbReference>
<name>A0A173ZWU6_9CLOT</name>
<evidence type="ECO:0000256" key="3">
    <source>
        <dbReference type="ARBA" id="ARBA00023163"/>
    </source>
</evidence>
<dbReference type="InterPro" id="IPR050397">
    <property type="entry name" value="Env_Response_Regulators"/>
</dbReference>
<dbReference type="PANTHER" id="PTHR24567:SF74">
    <property type="entry name" value="HTH-TYPE TRANSCRIPTIONAL REGULATOR ARCR"/>
    <property type="match status" value="1"/>
</dbReference>
<evidence type="ECO:0000259" key="4">
    <source>
        <dbReference type="PROSITE" id="PS50042"/>
    </source>
</evidence>
<dbReference type="RefSeq" id="WP_027099375.1">
    <property type="nucleotide sequence ID" value="NZ_CABHIH010000001.1"/>
</dbReference>
<dbReference type="AlphaFoldDB" id="A0A173ZWU6"/>
<evidence type="ECO:0000313" key="7">
    <source>
        <dbReference type="Proteomes" id="UP000092714"/>
    </source>
</evidence>
<feature type="domain" description="HTH crp-type" evidence="5">
    <location>
        <begin position="143"/>
        <end position="216"/>
    </location>
</feature>
<evidence type="ECO:0000259" key="5">
    <source>
        <dbReference type="PROSITE" id="PS51063"/>
    </source>
</evidence>
<accession>A0A173ZWU6</accession>
<sequence length="225" mass="25713">MSKKLSDLELFSGLKQETIDSLTSLCIEKQYKKGEHIFFDKDKVTTIFIVLKGKVTLYKIGEKAHKRIIFILGEGKIINDVVLDDLPASISCEAFEDSEILCFDRDEFVKIMSKDFELTTVVINSLSKKVRRLYRQIKNATPIKIEKRVAAKLWKLAKDHGVEVEDGVEIGLNISITYLADMFGTPRETISRALKVLQKEELIVLNGKKIIVKDKNKLAKYFKNN</sequence>